<sequence>MNRKDYLTKLVNRIQVSFYILLLVTIYEAWYWLAHNSGLSFVLVLLSGAVTYFAYTLMKLFDDIKNHPE</sequence>
<evidence type="ECO:0000313" key="3">
    <source>
        <dbReference type="Proteomes" id="UP000229030"/>
    </source>
</evidence>
<feature type="transmembrane region" description="Helical" evidence="1">
    <location>
        <begin position="16"/>
        <end position="33"/>
    </location>
</feature>
<evidence type="ECO:0000256" key="1">
    <source>
        <dbReference type="SAM" id="Phobius"/>
    </source>
</evidence>
<name>A0A2M7DD08_9BACT</name>
<accession>A0A2M7DD08</accession>
<comment type="caution">
    <text evidence="2">The sequence shown here is derived from an EMBL/GenBank/DDBJ whole genome shotgun (WGS) entry which is preliminary data.</text>
</comment>
<keyword evidence="1" id="KW-0472">Membrane</keyword>
<dbReference type="Proteomes" id="UP000229030">
    <property type="component" value="Unassembled WGS sequence"/>
</dbReference>
<protein>
    <submittedName>
        <fullName evidence="2">Uncharacterized protein</fullName>
    </submittedName>
</protein>
<keyword evidence="1" id="KW-0812">Transmembrane</keyword>
<dbReference type="EMBL" id="PETV01000097">
    <property type="protein sequence ID" value="PIV46760.1"/>
    <property type="molecule type" value="Genomic_DNA"/>
</dbReference>
<dbReference type="AlphaFoldDB" id="A0A2M7DD08"/>
<proteinExistence type="predicted"/>
<feature type="transmembrane region" description="Helical" evidence="1">
    <location>
        <begin position="39"/>
        <end position="58"/>
    </location>
</feature>
<organism evidence="2 3">
    <name type="scientific">bacterium (Candidatus Gribaldobacteria) CG02_land_8_20_14_3_00_41_15</name>
    <dbReference type="NCBI Taxonomy" id="2014270"/>
    <lineage>
        <taxon>Bacteria</taxon>
        <taxon>Candidatus Gribaldobacteria</taxon>
    </lineage>
</organism>
<reference evidence="3" key="1">
    <citation type="submission" date="2017-09" db="EMBL/GenBank/DDBJ databases">
        <title>Depth-based differentiation of microbial function through sediment-hosted aquifers and enrichment of novel symbionts in the deep terrestrial subsurface.</title>
        <authorList>
            <person name="Probst A.J."/>
            <person name="Ladd B."/>
            <person name="Jarett J.K."/>
            <person name="Geller-Mcgrath D.E."/>
            <person name="Sieber C.M.K."/>
            <person name="Emerson J.B."/>
            <person name="Anantharaman K."/>
            <person name="Thomas B.C."/>
            <person name="Malmstrom R."/>
            <person name="Stieglmeier M."/>
            <person name="Klingl A."/>
            <person name="Woyke T."/>
            <person name="Ryan C.M."/>
            <person name="Banfield J.F."/>
        </authorList>
    </citation>
    <scope>NUCLEOTIDE SEQUENCE [LARGE SCALE GENOMIC DNA]</scope>
</reference>
<keyword evidence="1" id="KW-1133">Transmembrane helix</keyword>
<gene>
    <name evidence="2" type="ORF">COS21_03655</name>
</gene>
<evidence type="ECO:0000313" key="2">
    <source>
        <dbReference type="EMBL" id="PIV46760.1"/>
    </source>
</evidence>